<feature type="domain" description="Ice-binding protein C-terminal" evidence="2">
    <location>
        <begin position="141"/>
        <end position="165"/>
    </location>
</feature>
<dbReference type="Pfam" id="PF07589">
    <property type="entry name" value="PEP-CTERM"/>
    <property type="match status" value="1"/>
</dbReference>
<evidence type="ECO:0000313" key="3">
    <source>
        <dbReference type="EMBL" id="UZD55327.1"/>
    </source>
</evidence>
<dbReference type="Proteomes" id="UP001163266">
    <property type="component" value="Chromosome"/>
</dbReference>
<dbReference type="NCBIfam" id="NF038126">
    <property type="entry name" value="PEP_CTERM_FxDxF"/>
    <property type="match status" value="1"/>
</dbReference>
<evidence type="ECO:0000313" key="4">
    <source>
        <dbReference type="Proteomes" id="UP001163266"/>
    </source>
</evidence>
<protein>
    <submittedName>
        <fullName evidence="3">FxDxF family PEP-CTERM protein</fullName>
    </submittedName>
</protein>
<feature type="chain" id="PRO_5045071745" evidence="1">
    <location>
        <begin position="23"/>
        <end position="168"/>
    </location>
</feature>
<dbReference type="NCBIfam" id="TIGR02595">
    <property type="entry name" value="PEP_CTERM"/>
    <property type="match status" value="1"/>
</dbReference>
<keyword evidence="4" id="KW-1185">Reference proteome</keyword>
<reference evidence="3" key="1">
    <citation type="submission" date="2022-10" db="EMBL/GenBank/DDBJ databases">
        <title>Complete genome sequence of Schlegelella aquatica LMG 23380.</title>
        <authorList>
            <person name="Musilova J."/>
            <person name="Kourilova X."/>
            <person name="Bezdicek M."/>
            <person name="Hermankova K."/>
            <person name="Obruca S."/>
            <person name="Sedlar K."/>
        </authorList>
    </citation>
    <scope>NUCLEOTIDE SEQUENCE</scope>
    <source>
        <strain evidence="3">LMG 23380</strain>
    </source>
</reference>
<evidence type="ECO:0000259" key="2">
    <source>
        <dbReference type="Pfam" id="PF07589"/>
    </source>
</evidence>
<evidence type="ECO:0000256" key="1">
    <source>
        <dbReference type="SAM" id="SignalP"/>
    </source>
</evidence>
<name>A0ABY6MTJ6_9BURK</name>
<keyword evidence="1" id="KW-0732">Signal</keyword>
<dbReference type="InterPro" id="IPR013424">
    <property type="entry name" value="Ice-binding_C"/>
</dbReference>
<dbReference type="EMBL" id="CP110257">
    <property type="protein sequence ID" value="UZD55327.1"/>
    <property type="molecule type" value="Genomic_DNA"/>
</dbReference>
<proteinExistence type="predicted"/>
<gene>
    <name evidence="3" type="ORF">OMP39_01675</name>
</gene>
<accession>A0ABY6MTJ6</accession>
<dbReference type="RefSeq" id="WP_264893082.1">
    <property type="nucleotide sequence ID" value="NZ_CP110257.1"/>
</dbReference>
<sequence length="168" mass="17798">MKLKPWIAALALAAAAATPAMATDLGVLDDQPDVVTRTFTSPGLTFADDYIFDLVLDSDVSGSATNLKLSLNGIQFLDIANFSLSLYDSSNTFLGAASLVDGSYQLNDVFLTAGNDYYFRVAGTVTGWAGGSYSFSAVAQPIPEPETYALMLAGLGALGYMSRRRRQG</sequence>
<feature type="signal peptide" evidence="1">
    <location>
        <begin position="1"/>
        <end position="22"/>
    </location>
</feature>
<organism evidence="3 4">
    <name type="scientific">Caldimonas aquatica</name>
    <dbReference type="NCBI Taxonomy" id="376175"/>
    <lineage>
        <taxon>Bacteria</taxon>
        <taxon>Pseudomonadati</taxon>
        <taxon>Pseudomonadota</taxon>
        <taxon>Betaproteobacteria</taxon>
        <taxon>Burkholderiales</taxon>
        <taxon>Sphaerotilaceae</taxon>
        <taxon>Caldimonas</taxon>
    </lineage>
</organism>